<feature type="compositionally biased region" description="Basic and acidic residues" evidence="5">
    <location>
        <begin position="186"/>
        <end position="197"/>
    </location>
</feature>
<feature type="compositionally biased region" description="Basic residues" evidence="5">
    <location>
        <begin position="1029"/>
        <end position="1042"/>
    </location>
</feature>
<feature type="region of interest" description="Disordered" evidence="5">
    <location>
        <begin position="1"/>
        <end position="97"/>
    </location>
</feature>
<feature type="compositionally biased region" description="Polar residues" evidence="5">
    <location>
        <begin position="417"/>
        <end position="428"/>
    </location>
</feature>
<feature type="compositionally biased region" description="Low complexity" evidence="5">
    <location>
        <begin position="798"/>
        <end position="812"/>
    </location>
</feature>
<protein>
    <submittedName>
        <fullName evidence="7">SET domain-containing protein 3</fullName>
    </submittedName>
</protein>
<dbReference type="SMART" id="SM00317">
    <property type="entry name" value="SET"/>
    <property type="match status" value="1"/>
</dbReference>
<dbReference type="InterPro" id="IPR001965">
    <property type="entry name" value="Znf_PHD"/>
</dbReference>
<feature type="compositionally biased region" description="Pro residues" evidence="5">
    <location>
        <begin position="1468"/>
        <end position="1477"/>
    </location>
</feature>
<evidence type="ECO:0000256" key="2">
    <source>
        <dbReference type="ARBA" id="ARBA00022771"/>
    </source>
</evidence>
<accession>A0AAF1BFQ9</accession>
<dbReference type="SUPFAM" id="SSF57903">
    <property type="entry name" value="FYVE/PHD zinc finger"/>
    <property type="match status" value="1"/>
</dbReference>
<feature type="compositionally biased region" description="Acidic residues" evidence="5">
    <location>
        <begin position="813"/>
        <end position="830"/>
    </location>
</feature>
<feature type="compositionally biased region" description="Low complexity" evidence="5">
    <location>
        <begin position="1295"/>
        <end position="1315"/>
    </location>
</feature>
<feature type="compositionally biased region" description="Basic and acidic residues" evidence="5">
    <location>
        <begin position="298"/>
        <end position="307"/>
    </location>
</feature>
<keyword evidence="2" id="KW-0863">Zinc-finger</keyword>
<feature type="compositionally biased region" description="Low complexity" evidence="5">
    <location>
        <begin position="134"/>
        <end position="147"/>
    </location>
</feature>
<evidence type="ECO:0000256" key="1">
    <source>
        <dbReference type="ARBA" id="ARBA00022723"/>
    </source>
</evidence>
<dbReference type="PANTHER" id="PTHR46462">
    <property type="entry name" value="UPSET, ISOFORM A"/>
    <property type="match status" value="1"/>
</dbReference>
<dbReference type="Pfam" id="PF00856">
    <property type="entry name" value="SET"/>
    <property type="match status" value="1"/>
</dbReference>
<dbReference type="GO" id="GO:0006355">
    <property type="term" value="P:regulation of DNA-templated transcription"/>
    <property type="evidence" value="ECO:0007669"/>
    <property type="project" value="TreeGrafter"/>
</dbReference>
<feature type="compositionally biased region" description="Polar residues" evidence="5">
    <location>
        <begin position="17"/>
        <end position="41"/>
    </location>
</feature>
<name>A0AAF1BFQ9_9TREE</name>
<feature type="compositionally biased region" description="Basic and acidic residues" evidence="5">
    <location>
        <begin position="863"/>
        <end position="882"/>
    </location>
</feature>
<evidence type="ECO:0000259" key="6">
    <source>
        <dbReference type="PROSITE" id="PS50280"/>
    </source>
</evidence>
<dbReference type="InterPro" id="IPR013083">
    <property type="entry name" value="Znf_RING/FYVE/PHD"/>
</dbReference>
<sequence>MSGATDIQTPAGLVRGASTTLQPSDMPVQSTADDVHVSQNEVVPKAGVDETSAGPSHSVDRKPVPAASGPIANGMSTPPPAKRAKSPPGSGPSEEAAALLLNFSAVYPLPSVSEHPVEQPSAPSGYPHTPPNDSPRSSVPAPSSVAGPPSPPGLPTPSAPSPEATTKPSKPKRKRNATAGPSRQPSAERDRPPHWMGEDNGIIRCICGFTEDDGFTIQCEGCNAWEHGLCFGYRDESSVPETYFCELCEPRPVDPQAARALQMQARVSYDSRRIIRPGDEVVEQIKKPRPKPSRKKTDRGDRTERPEAPPVQPQPSTDRETTAEESKETPGGMGPPAMKPKRKTPGGKPRSKTSESGNPSGSAQDDYDFFRILPWELEYTPIKDNIIRGVVARQAVAKVYNEWVDGEDPPRKRRAIQNESGLPSPTESGTRRLSPEGLFATPPDFSVLAPPVPPVALSGTDLSSLAAPTTIRQIDDSTCFLPLKYLESGTGVYAHPTQYGVFAVESLPTGGFIGEFRGEVLDTATYRKDPINQYSGLGIPKPFVHSIGPPVNLIIDARSYGSDMRFVRSGCHPNAVLRPLLLRSDDDDSAPKLKFGIFAARDIGRNEEIVTGWEWDDQHVVHTLRSIIDAALLKGAEPIPVDTIDLLASKFDSILTNIFGTFSSCACTQSHDCAFAQMRRLVTGQQFHGVSQGRARRRIDLGELIGAVRGWRRRELEAAAAASAKRYRSSGEWEVWRAGPRRHSAATSSDKVADRPSPRQSSESLPSDRQDSEDEEQEEIVAEEQEAEEAKEDEVEEPVTVPAAEPPAAVEPDLVEEPSEPAEAAPEPEDDSKMDIDEPVVTATVEEATIEVPADEPVAEAVPSKEDLPEAIAKEEPVKDEEASPAEPAQLEQPAEDVVMADSVPAAPATPVQASKPPPIAPSSSILSSIPDDVTEVPESKDDDGNASDATTVTVARSHFSGSDNESDNEDVPQPDSDVVEEPIRSAATRRGRRVVSPVLESPPLVLESKPAKTRTVPSSSSTKSTPPRPKHGKEAKRRPRKNVIASSDEDMSGDDEPPVVSPKQTRPRSPVRSKKEKPKARKIQRAEENDDDTEEEVAPRPRPDSRKASSKARIAKPDSTDSRRADRNTDRAVKKEKDVDGLARKSKASKADKSDAEPKAARVTSPKVSRRAPPKAVTPEPAAPAETVKAEPPREPTPPAKEPTPAPKEPTPEPEPKEPTPAPKEPTPPPKEPTPPPKEPTPPPKEPTPPPPKKVSMREYLANHKIRKVSQPTAAQEEAASATPVDEKPLSINTAVTVAADTATSTSAQSESQSKLNLFEHLPSARPPSSSGLGTPFTPSAAGPLTSATPSSAYVPRSDYFGSQPSASSTSTTQPAYVPRPSPNFVPRTPVDEPSALPQQSPVLGAYAPRQDVDHLPLGPSPTTARPPLPAQTPPKSSHALPDMPPALGAREGPPHHGSHAHHRLPPTGPRVPPTGPRGSWGGASGPGGSGPGHQTSGGGPVSPVSQLRPPFPPRGGGNFGGGRGGSFGDRGGFGDRGFSGRGDYRRGGGGFGRGRGRGHM</sequence>
<feature type="compositionally biased region" description="Low complexity" evidence="5">
    <location>
        <begin position="922"/>
        <end position="931"/>
    </location>
</feature>
<evidence type="ECO:0000313" key="7">
    <source>
        <dbReference type="EMBL" id="WOO77742.1"/>
    </source>
</evidence>
<feature type="compositionally biased region" description="Basic and acidic residues" evidence="5">
    <location>
        <begin position="317"/>
        <end position="328"/>
    </location>
</feature>
<feature type="compositionally biased region" description="Basic residues" evidence="5">
    <location>
        <begin position="339"/>
        <end position="351"/>
    </location>
</feature>
<feature type="compositionally biased region" description="Acidic residues" evidence="5">
    <location>
        <begin position="771"/>
        <end position="797"/>
    </location>
</feature>
<feature type="compositionally biased region" description="Low complexity" evidence="5">
    <location>
        <begin position="1364"/>
        <end position="1377"/>
    </location>
</feature>
<dbReference type="InterPro" id="IPR046341">
    <property type="entry name" value="SET_dom_sf"/>
</dbReference>
<feature type="compositionally biased region" description="Basic and acidic residues" evidence="5">
    <location>
        <begin position="1098"/>
        <end position="1108"/>
    </location>
</feature>
<keyword evidence="8" id="KW-1185">Reference proteome</keyword>
<dbReference type="SMART" id="SM00249">
    <property type="entry name" value="PHD"/>
    <property type="match status" value="1"/>
</dbReference>
<feature type="compositionally biased region" description="Acidic residues" evidence="5">
    <location>
        <begin position="965"/>
        <end position="981"/>
    </location>
</feature>
<dbReference type="EMBL" id="CP086714">
    <property type="protein sequence ID" value="WOO77742.1"/>
    <property type="molecule type" value="Genomic_DNA"/>
</dbReference>
<dbReference type="Proteomes" id="UP000827549">
    <property type="component" value="Chromosome 1"/>
</dbReference>
<evidence type="ECO:0000256" key="4">
    <source>
        <dbReference type="ARBA" id="ARBA00022853"/>
    </source>
</evidence>
<feature type="compositionally biased region" description="Polar residues" evidence="5">
    <location>
        <begin position="948"/>
        <end position="964"/>
    </location>
</feature>
<feature type="compositionally biased region" description="Basic and acidic residues" evidence="5">
    <location>
        <begin position="1116"/>
        <end position="1161"/>
    </location>
</feature>
<feature type="compositionally biased region" description="Pro residues" evidence="5">
    <location>
        <begin position="1220"/>
        <end position="1254"/>
    </location>
</feature>
<feature type="compositionally biased region" description="Pro residues" evidence="5">
    <location>
        <begin position="148"/>
        <end position="160"/>
    </location>
</feature>
<reference evidence="7" key="1">
    <citation type="submission" date="2023-10" db="EMBL/GenBank/DDBJ databases">
        <authorList>
            <person name="Noh H."/>
        </authorList>
    </citation>
    <scope>NUCLEOTIDE SEQUENCE</scope>
    <source>
        <strain evidence="7">DUCC4014</strain>
    </source>
</reference>
<feature type="compositionally biased region" description="Gly residues" evidence="5">
    <location>
        <begin position="1480"/>
        <end position="1502"/>
    </location>
</feature>
<feature type="compositionally biased region" description="Polar residues" evidence="5">
    <location>
        <begin position="354"/>
        <end position="363"/>
    </location>
</feature>
<dbReference type="GO" id="GO:0070210">
    <property type="term" value="C:Rpd3L-Expanded complex"/>
    <property type="evidence" value="ECO:0007669"/>
    <property type="project" value="TreeGrafter"/>
</dbReference>
<feature type="compositionally biased region" description="Acidic residues" evidence="5">
    <location>
        <begin position="1048"/>
        <end position="1058"/>
    </location>
</feature>
<keyword evidence="3" id="KW-0862">Zinc</keyword>
<feature type="region of interest" description="Disordered" evidence="5">
    <location>
        <begin position="278"/>
        <end position="366"/>
    </location>
</feature>
<dbReference type="PROSITE" id="PS50280">
    <property type="entry name" value="SET"/>
    <property type="match status" value="1"/>
</dbReference>
<dbReference type="GO" id="GO:0034967">
    <property type="term" value="C:Set3 complex"/>
    <property type="evidence" value="ECO:0007669"/>
    <property type="project" value="TreeGrafter"/>
</dbReference>
<feature type="compositionally biased region" description="Basic residues" evidence="5">
    <location>
        <begin position="1066"/>
        <end position="1084"/>
    </location>
</feature>
<feature type="compositionally biased region" description="Low complexity" evidence="5">
    <location>
        <begin position="995"/>
        <end position="1026"/>
    </location>
</feature>
<evidence type="ECO:0000256" key="3">
    <source>
        <dbReference type="ARBA" id="ARBA00022833"/>
    </source>
</evidence>
<dbReference type="RefSeq" id="XP_062623774.1">
    <property type="nucleotide sequence ID" value="XM_062767790.1"/>
</dbReference>
<dbReference type="CDD" id="cd15550">
    <property type="entry name" value="PHD_MLL5"/>
    <property type="match status" value="1"/>
</dbReference>
<feature type="domain" description="SET" evidence="6">
    <location>
        <begin position="467"/>
        <end position="614"/>
    </location>
</feature>
<feature type="compositionally biased region" description="Low complexity" evidence="5">
    <location>
        <begin position="1175"/>
        <end position="1188"/>
    </location>
</feature>
<feature type="compositionally biased region" description="Gly residues" evidence="5">
    <location>
        <begin position="1516"/>
        <end position="1542"/>
    </location>
</feature>
<feature type="region of interest" description="Disordered" evidence="5">
    <location>
        <begin position="405"/>
        <end position="433"/>
    </location>
</feature>
<feature type="region of interest" description="Disordered" evidence="5">
    <location>
        <begin position="738"/>
        <end position="1562"/>
    </location>
</feature>
<dbReference type="InterPro" id="IPR011011">
    <property type="entry name" value="Znf_FYVE_PHD"/>
</dbReference>
<evidence type="ECO:0000256" key="5">
    <source>
        <dbReference type="SAM" id="MobiDB-lite"/>
    </source>
</evidence>
<dbReference type="GO" id="GO:0008270">
    <property type="term" value="F:zinc ion binding"/>
    <property type="evidence" value="ECO:0007669"/>
    <property type="project" value="UniProtKB-KW"/>
</dbReference>
<evidence type="ECO:0000313" key="8">
    <source>
        <dbReference type="Proteomes" id="UP000827549"/>
    </source>
</evidence>
<feature type="compositionally biased region" description="Pro residues" evidence="5">
    <location>
        <begin position="1196"/>
        <end position="1210"/>
    </location>
</feature>
<dbReference type="GeneID" id="87804564"/>
<gene>
    <name evidence="7" type="primary">SET3</name>
    <name evidence="7" type="ORF">LOC62_01G001307</name>
</gene>
<organism evidence="7 8">
    <name type="scientific">Vanrija pseudolonga</name>
    <dbReference type="NCBI Taxonomy" id="143232"/>
    <lineage>
        <taxon>Eukaryota</taxon>
        <taxon>Fungi</taxon>
        <taxon>Dikarya</taxon>
        <taxon>Basidiomycota</taxon>
        <taxon>Agaricomycotina</taxon>
        <taxon>Tremellomycetes</taxon>
        <taxon>Trichosporonales</taxon>
        <taxon>Trichosporonaceae</taxon>
        <taxon>Vanrija</taxon>
    </lineage>
</organism>
<feature type="compositionally biased region" description="Basic residues" evidence="5">
    <location>
        <begin position="287"/>
        <end position="297"/>
    </location>
</feature>
<dbReference type="GO" id="GO:0006325">
    <property type="term" value="P:chromatin organization"/>
    <property type="evidence" value="ECO:0007669"/>
    <property type="project" value="UniProtKB-KW"/>
</dbReference>
<dbReference type="Gene3D" id="2.170.270.10">
    <property type="entry name" value="SET domain"/>
    <property type="match status" value="1"/>
</dbReference>
<dbReference type="SUPFAM" id="SSF82199">
    <property type="entry name" value="SET domain"/>
    <property type="match status" value="1"/>
</dbReference>
<proteinExistence type="predicted"/>
<feature type="region of interest" description="Disordered" evidence="5">
    <location>
        <begin position="111"/>
        <end position="197"/>
    </location>
</feature>
<dbReference type="InterPro" id="IPR001214">
    <property type="entry name" value="SET_dom"/>
</dbReference>
<feature type="compositionally biased region" description="Polar residues" evidence="5">
    <location>
        <begin position="758"/>
        <end position="767"/>
    </location>
</feature>
<keyword evidence="4" id="KW-0156">Chromatin regulator</keyword>
<dbReference type="Gene3D" id="3.30.40.10">
    <property type="entry name" value="Zinc/RING finger domain, C3HC4 (zinc finger)"/>
    <property type="match status" value="1"/>
</dbReference>
<dbReference type="PANTHER" id="PTHR46462:SF3">
    <property type="entry name" value="UPSET, ISOFORM A"/>
    <property type="match status" value="1"/>
</dbReference>
<keyword evidence="1" id="KW-0479">Metal-binding</keyword>
<dbReference type="Pfam" id="PF20826">
    <property type="entry name" value="PHD_5"/>
    <property type="match status" value="1"/>
</dbReference>